<evidence type="ECO:0000256" key="5">
    <source>
        <dbReference type="ARBA" id="ARBA00023136"/>
    </source>
</evidence>
<dbReference type="GO" id="GO:0005509">
    <property type="term" value="F:calcium ion binding"/>
    <property type="evidence" value="ECO:0007669"/>
    <property type="project" value="InterPro"/>
</dbReference>
<feature type="transmembrane region" description="Helical" evidence="7">
    <location>
        <begin position="345"/>
        <end position="366"/>
    </location>
</feature>
<feature type="compositionally biased region" description="Acidic residues" evidence="6">
    <location>
        <begin position="766"/>
        <end position="786"/>
    </location>
</feature>
<reference evidence="8" key="1">
    <citation type="submission" date="2021-01" db="EMBL/GenBank/DDBJ databases">
        <authorList>
            <person name="Corre E."/>
            <person name="Pelletier E."/>
            <person name="Niang G."/>
            <person name="Scheremetjew M."/>
            <person name="Finn R."/>
            <person name="Kale V."/>
            <person name="Holt S."/>
            <person name="Cochrane G."/>
            <person name="Meng A."/>
            <person name="Brown T."/>
            <person name="Cohen L."/>
        </authorList>
    </citation>
    <scope>NUCLEOTIDE SEQUENCE</scope>
    <source>
        <strain evidence="8">CCMP645</strain>
    </source>
</reference>
<proteinExistence type="inferred from homology"/>
<dbReference type="InterPro" id="IPR003995">
    <property type="entry name" value="RTX_toxin_determinant-A"/>
</dbReference>
<accession>A0A7S4EYF1</accession>
<feature type="region of interest" description="Disordered" evidence="6">
    <location>
        <begin position="752"/>
        <end position="826"/>
    </location>
</feature>
<feature type="transmembrane region" description="Helical" evidence="7">
    <location>
        <begin position="429"/>
        <end position="450"/>
    </location>
</feature>
<evidence type="ECO:0000313" key="8">
    <source>
        <dbReference type="EMBL" id="CAE0761580.1"/>
    </source>
</evidence>
<keyword evidence="3 7" id="KW-0812">Transmembrane</keyword>
<organism evidence="8">
    <name type="scientific">Chrysotila carterae</name>
    <name type="common">Marine alga</name>
    <name type="synonym">Syracosphaera carterae</name>
    <dbReference type="NCBI Taxonomy" id="13221"/>
    <lineage>
        <taxon>Eukaryota</taxon>
        <taxon>Haptista</taxon>
        <taxon>Haptophyta</taxon>
        <taxon>Prymnesiophyceae</taxon>
        <taxon>Isochrysidales</taxon>
        <taxon>Isochrysidaceae</taxon>
        <taxon>Chrysotila</taxon>
    </lineage>
</organism>
<feature type="region of interest" description="Disordered" evidence="6">
    <location>
        <begin position="547"/>
        <end position="584"/>
    </location>
</feature>
<feature type="transmembrane region" description="Helical" evidence="7">
    <location>
        <begin position="110"/>
        <end position="129"/>
    </location>
</feature>
<dbReference type="AlphaFoldDB" id="A0A7S4EYF1"/>
<dbReference type="EMBL" id="HBIZ01022456">
    <property type="protein sequence ID" value="CAE0761580.1"/>
    <property type="molecule type" value="Transcribed_RNA"/>
</dbReference>
<dbReference type="GO" id="GO:0005576">
    <property type="term" value="C:extracellular region"/>
    <property type="evidence" value="ECO:0007669"/>
    <property type="project" value="InterPro"/>
</dbReference>
<feature type="transmembrane region" description="Helical" evidence="7">
    <location>
        <begin position="144"/>
        <end position="167"/>
    </location>
</feature>
<dbReference type="GO" id="GO:0016020">
    <property type="term" value="C:membrane"/>
    <property type="evidence" value="ECO:0007669"/>
    <property type="project" value="UniProtKB-SubCell"/>
</dbReference>
<evidence type="ECO:0000256" key="7">
    <source>
        <dbReference type="SAM" id="Phobius"/>
    </source>
</evidence>
<comment type="subcellular location">
    <subcellularLocation>
        <location evidence="1">Membrane</location>
        <topology evidence="1">Multi-pass membrane protein</topology>
    </subcellularLocation>
</comment>
<dbReference type="InterPro" id="IPR002549">
    <property type="entry name" value="AI-2E-like"/>
</dbReference>
<dbReference type="PRINTS" id="PR01488">
    <property type="entry name" value="RTXTOXINA"/>
</dbReference>
<feature type="transmembrane region" description="Helical" evidence="7">
    <location>
        <begin position="499"/>
        <end position="523"/>
    </location>
</feature>
<protein>
    <submittedName>
        <fullName evidence="8">Uncharacterized protein</fullName>
    </submittedName>
</protein>
<feature type="compositionally biased region" description="Basic residues" evidence="6">
    <location>
        <begin position="855"/>
        <end position="867"/>
    </location>
</feature>
<keyword evidence="4 7" id="KW-1133">Transmembrane helix</keyword>
<dbReference type="PANTHER" id="PTHR21716">
    <property type="entry name" value="TRANSMEMBRANE PROTEIN"/>
    <property type="match status" value="1"/>
</dbReference>
<name>A0A7S4EYF1_CHRCT</name>
<feature type="transmembrane region" description="Helical" evidence="7">
    <location>
        <begin position="7"/>
        <end position="30"/>
    </location>
</feature>
<keyword evidence="5 7" id="KW-0472">Membrane</keyword>
<sequence>MLDAFTAAVVGQVLSNLISVALTVLAYLTFLLWKDYVETVVCAFLVSQAIHTLRARVVEAIGHLRAASSPPLLANLSARAVSTLRSTPPLIALASLLLLLLLLEHTSVAAVTAYLSLAIPLLALPIWLIDKRLLAYHRFVSDEVLVAALLLLSLIALLAFVSTVLALQSARDVVELLVYASSRTRAQVEDVALESGTAAAVNELLMRGKELVFQGVKQLSASDRRWEGAATVLQQIESGAETSTILDSIIGALQAAFPRGRPWLDQACELRALIRRAAADGVSEGFSVSRAVNLAWRSMHEVEEVSQLMAWLRPAAWPAWLGIELLASQSVLLVFSLLLRVLQAVYFAFSFGVSTIIFLTMTFYMLSSKQDALTHMMLTVAPGSSETRREATAQRVRDTISAVLVIPVSTAARNATIALVLFRVLRVPCAHLAATLVATFTLFPFTYASIACLPWTLGLVLTGRWATGVGLFVGLMFFFQSKSEADLRRERQAGVGEYVNGFSLVLGVSMFGLRGLLFGPALVCGSKLLYELGGTFIQEVEGFATPSQPDAAHDADQPAVNRPPFQNGQTAARSISDGDAQPKLGRQISSEIRTTMRRLSFWSRSPRADSDEASLPSLCSLPSLNSPASFQMPAHGRASSGGAAKAEECSGIGAGALPQTRAPPLRLRVRCSSRAPSDPPIRILVEQGSSLRALEQCVAVRLAAAGVLREDETVRQLLGEDGCRIAAVEDIDSGETVHAVLGDALCDGADGVDCDPREGSSGTGDSVEDGDDGDDGDDGGDEDDGVVGDGAATGLPSDASPKDLEPAKSSISERPSSLSTEASAVPECCASPQPRVYTTTHLGAEFGGLNGNACKLRRRGKRGSKGI</sequence>
<evidence type="ECO:0000256" key="1">
    <source>
        <dbReference type="ARBA" id="ARBA00004141"/>
    </source>
</evidence>
<evidence type="ECO:0000256" key="6">
    <source>
        <dbReference type="SAM" id="MobiDB-lite"/>
    </source>
</evidence>
<evidence type="ECO:0000256" key="2">
    <source>
        <dbReference type="ARBA" id="ARBA00009773"/>
    </source>
</evidence>
<evidence type="ECO:0000256" key="3">
    <source>
        <dbReference type="ARBA" id="ARBA00022692"/>
    </source>
</evidence>
<feature type="compositionally biased region" description="Polar residues" evidence="6">
    <location>
        <begin position="564"/>
        <end position="573"/>
    </location>
</feature>
<dbReference type="Pfam" id="PF01594">
    <property type="entry name" value="AI-2E_transport"/>
    <property type="match status" value="1"/>
</dbReference>
<feature type="region of interest" description="Disordered" evidence="6">
    <location>
        <begin position="848"/>
        <end position="867"/>
    </location>
</feature>
<feature type="compositionally biased region" description="Polar residues" evidence="6">
    <location>
        <begin position="809"/>
        <end position="822"/>
    </location>
</feature>
<feature type="transmembrane region" description="Helical" evidence="7">
    <location>
        <begin position="86"/>
        <end position="103"/>
    </location>
</feature>
<dbReference type="PANTHER" id="PTHR21716:SF4">
    <property type="entry name" value="TRANSMEMBRANE PROTEIN 245"/>
    <property type="match status" value="1"/>
</dbReference>
<gene>
    <name evidence="8" type="ORF">PCAR00345_LOCUS14192</name>
</gene>
<comment type="similarity">
    <text evidence="2">Belongs to the autoinducer-2 exporter (AI-2E) (TC 2.A.86) family.</text>
</comment>
<evidence type="ECO:0000256" key="4">
    <source>
        <dbReference type="ARBA" id="ARBA00022989"/>
    </source>
</evidence>
<feature type="transmembrane region" description="Helical" evidence="7">
    <location>
        <begin position="456"/>
        <end position="479"/>
    </location>
</feature>